<evidence type="ECO:0000256" key="1">
    <source>
        <dbReference type="SAM" id="Coils"/>
    </source>
</evidence>
<organism evidence="2 3">
    <name type="scientific">Henosepilachna vigintioctopunctata</name>
    <dbReference type="NCBI Taxonomy" id="420089"/>
    <lineage>
        <taxon>Eukaryota</taxon>
        <taxon>Metazoa</taxon>
        <taxon>Ecdysozoa</taxon>
        <taxon>Arthropoda</taxon>
        <taxon>Hexapoda</taxon>
        <taxon>Insecta</taxon>
        <taxon>Pterygota</taxon>
        <taxon>Neoptera</taxon>
        <taxon>Endopterygota</taxon>
        <taxon>Coleoptera</taxon>
        <taxon>Polyphaga</taxon>
        <taxon>Cucujiformia</taxon>
        <taxon>Coccinelloidea</taxon>
        <taxon>Coccinellidae</taxon>
        <taxon>Epilachninae</taxon>
        <taxon>Epilachnini</taxon>
        <taxon>Henosepilachna</taxon>
    </lineage>
</organism>
<dbReference type="EMBL" id="JARQZJ010000104">
    <property type="protein sequence ID" value="KAK9886997.1"/>
    <property type="molecule type" value="Genomic_DNA"/>
</dbReference>
<reference evidence="2 3" key="1">
    <citation type="submission" date="2023-03" db="EMBL/GenBank/DDBJ databases">
        <title>Genome insight into feeding habits of ladybird beetles.</title>
        <authorList>
            <person name="Li H.-S."/>
            <person name="Huang Y.-H."/>
            <person name="Pang H."/>
        </authorList>
    </citation>
    <scope>NUCLEOTIDE SEQUENCE [LARGE SCALE GENOMIC DNA]</scope>
    <source>
        <strain evidence="2">SYSU_2023b</strain>
        <tissue evidence="2">Whole body</tissue>
    </source>
</reference>
<sequence length="162" mass="19134">MAESESDGGNDNNFSIKEEYDEIMQLTRTLQKRYSDMETSCIKFVENSSVLNDNFQECKKECLRLVKKLKMMSRENEELKKNLAMVKELFLRDENIYRLIPEDNLKKLELMDKVRTNDEEAPHLRCIQEVSSTGSISSNSKYEEEMTFAPRSIWKKHRPSTY</sequence>
<dbReference type="AlphaFoldDB" id="A0AAW1V3X8"/>
<comment type="caution">
    <text evidence="2">The sequence shown here is derived from an EMBL/GenBank/DDBJ whole genome shotgun (WGS) entry which is preliminary data.</text>
</comment>
<keyword evidence="3" id="KW-1185">Reference proteome</keyword>
<gene>
    <name evidence="2" type="ORF">WA026_019916</name>
</gene>
<feature type="coiled-coil region" evidence="1">
    <location>
        <begin position="62"/>
        <end position="89"/>
    </location>
</feature>
<proteinExistence type="predicted"/>
<accession>A0AAW1V3X8</accession>
<name>A0AAW1V3X8_9CUCU</name>
<protein>
    <submittedName>
        <fullName evidence="2">Uncharacterized protein</fullName>
    </submittedName>
</protein>
<evidence type="ECO:0000313" key="3">
    <source>
        <dbReference type="Proteomes" id="UP001431783"/>
    </source>
</evidence>
<evidence type="ECO:0000313" key="2">
    <source>
        <dbReference type="EMBL" id="KAK9886997.1"/>
    </source>
</evidence>
<dbReference type="Proteomes" id="UP001431783">
    <property type="component" value="Unassembled WGS sequence"/>
</dbReference>
<keyword evidence="1" id="KW-0175">Coiled coil</keyword>